<dbReference type="PRINTS" id="PR00455">
    <property type="entry name" value="HTHTETR"/>
</dbReference>
<dbReference type="Pfam" id="PF17754">
    <property type="entry name" value="TetR_C_14"/>
    <property type="match status" value="1"/>
</dbReference>
<keyword evidence="7" id="KW-1185">Reference proteome</keyword>
<keyword evidence="2 4" id="KW-0238">DNA-binding</keyword>
<dbReference type="InterPro" id="IPR009057">
    <property type="entry name" value="Homeodomain-like_sf"/>
</dbReference>
<evidence type="ECO:0000313" key="7">
    <source>
        <dbReference type="Proteomes" id="UP001201629"/>
    </source>
</evidence>
<dbReference type="InterPro" id="IPR001647">
    <property type="entry name" value="HTH_TetR"/>
</dbReference>
<dbReference type="Proteomes" id="UP001201629">
    <property type="component" value="Unassembled WGS sequence"/>
</dbReference>
<keyword evidence="3" id="KW-0804">Transcription</keyword>
<evidence type="ECO:0000256" key="1">
    <source>
        <dbReference type="ARBA" id="ARBA00023015"/>
    </source>
</evidence>
<evidence type="ECO:0000256" key="4">
    <source>
        <dbReference type="PROSITE-ProRule" id="PRU00335"/>
    </source>
</evidence>
<evidence type="ECO:0000256" key="3">
    <source>
        <dbReference type="ARBA" id="ARBA00023163"/>
    </source>
</evidence>
<name>A0ABS9MVH9_9ACTN</name>
<dbReference type="PANTHER" id="PTHR30055">
    <property type="entry name" value="HTH-TYPE TRANSCRIPTIONAL REGULATOR RUTR"/>
    <property type="match status" value="1"/>
</dbReference>
<feature type="DNA-binding region" description="H-T-H motif" evidence="4">
    <location>
        <begin position="29"/>
        <end position="48"/>
    </location>
</feature>
<dbReference type="Pfam" id="PF00440">
    <property type="entry name" value="TetR_N"/>
    <property type="match status" value="1"/>
</dbReference>
<comment type="caution">
    <text evidence="6">The sequence shown here is derived from an EMBL/GenBank/DDBJ whole genome shotgun (WGS) entry which is preliminary data.</text>
</comment>
<dbReference type="PROSITE" id="PS50977">
    <property type="entry name" value="HTH_TETR_2"/>
    <property type="match status" value="1"/>
</dbReference>
<sequence>MARWRPDARGRLEAAAFELFRERGFEQTTVADIAARAGLDKRTFYRLFGDKREALFSGSERVEEALVKVVAETNAAPFEVVIAAFRQMAVDIFADRRELVRMRQSIIESSPELQERELRKTGALLAAVSAALRAKGLDETTATLATESGGTVFRVAYARWVAPDGDSSLADLIVQVATELSAITSSSPGRR</sequence>
<evidence type="ECO:0000313" key="6">
    <source>
        <dbReference type="EMBL" id="MCG5441074.1"/>
    </source>
</evidence>
<dbReference type="InterPro" id="IPR041347">
    <property type="entry name" value="MftR_C"/>
</dbReference>
<protein>
    <submittedName>
        <fullName evidence="6">TetR/AcrR family transcriptional regulator</fullName>
    </submittedName>
</protein>
<accession>A0ABS9MVH9</accession>
<reference evidence="6 7" key="1">
    <citation type="submission" date="2022-01" db="EMBL/GenBank/DDBJ databases">
        <authorList>
            <person name="Riesco R."/>
            <person name="Trujillo M.E."/>
        </authorList>
    </citation>
    <scope>NUCLEOTIDE SEQUENCE [LARGE SCALE GENOMIC DNA]</scope>
    <source>
        <strain evidence="6 7">NIE79</strain>
    </source>
</reference>
<dbReference type="RefSeq" id="WP_238676531.1">
    <property type="nucleotide sequence ID" value="NZ_JAKKFD010000001.1"/>
</dbReference>
<gene>
    <name evidence="6" type="ORF">NIE79_000006</name>
</gene>
<evidence type="ECO:0000259" key="5">
    <source>
        <dbReference type="PROSITE" id="PS50977"/>
    </source>
</evidence>
<dbReference type="SUPFAM" id="SSF46689">
    <property type="entry name" value="Homeodomain-like"/>
    <property type="match status" value="1"/>
</dbReference>
<feature type="domain" description="HTH tetR-type" evidence="5">
    <location>
        <begin position="6"/>
        <end position="66"/>
    </location>
</feature>
<dbReference type="EMBL" id="JAKKFD010000001">
    <property type="protein sequence ID" value="MCG5441074.1"/>
    <property type="molecule type" value="Genomic_DNA"/>
</dbReference>
<dbReference type="InterPro" id="IPR050109">
    <property type="entry name" value="HTH-type_TetR-like_transc_reg"/>
</dbReference>
<proteinExistence type="predicted"/>
<evidence type="ECO:0000256" key="2">
    <source>
        <dbReference type="ARBA" id="ARBA00023125"/>
    </source>
</evidence>
<dbReference type="Gene3D" id="1.10.357.10">
    <property type="entry name" value="Tetracycline Repressor, domain 2"/>
    <property type="match status" value="1"/>
</dbReference>
<organism evidence="6 7">
    <name type="scientific">Micromonospora trifolii</name>
    <dbReference type="NCBI Taxonomy" id="2911208"/>
    <lineage>
        <taxon>Bacteria</taxon>
        <taxon>Bacillati</taxon>
        <taxon>Actinomycetota</taxon>
        <taxon>Actinomycetes</taxon>
        <taxon>Micromonosporales</taxon>
        <taxon>Micromonosporaceae</taxon>
        <taxon>Micromonospora</taxon>
    </lineage>
</organism>
<keyword evidence="1" id="KW-0805">Transcription regulation</keyword>
<dbReference type="PANTHER" id="PTHR30055:SF238">
    <property type="entry name" value="MYCOFACTOCIN BIOSYNTHESIS TRANSCRIPTIONAL REGULATOR MFTR-RELATED"/>
    <property type="match status" value="1"/>
</dbReference>